<name>C6WBA0_ACTMD</name>
<accession>C6WBA0</accession>
<dbReference type="AlphaFoldDB" id="C6WBA0"/>
<keyword evidence="2" id="KW-1185">Reference proteome</keyword>
<evidence type="ECO:0000313" key="2">
    <source>
        <dbReference type="Proteomes" id="UP000002213"/>
    </source>
</evidence>
<dbReference type="PIRSF" id="PIRSF037081">
    <property type="entry name" value="P-loop_All4644_prd"/>
    <property type="match status" value="1"/>
</dbReference>
<dbReference type="InterPro" id="IPR017101">
    <property type="entry name" value="P-loop_ATP/GTP-bd_All4644_prd"/>
</dbReference>
<dbReference type="InterPro" id="IPR027417">
    <property type="entry name" value="P-loop_NTPase"/>
</dbReference>
<dbReference type="SUPFAM" id="SSF52540">
    <property type="entry name" value="P-loop containing nucleoside triphosphate hydrolases"/>
    <property type="match status" value="1"/>
</dbReference>
<dbReference type="Pfam" id="PF13671">
    <property type="entry name" value="AAA_33"/>
    <property type="match status" value="1"/>
</dbReference>
<sequence>MATLTALVGPPGAGKTTARSWWPAAQVISLDDLRGALSRCGCPNDQDTTPIAVAAAFAAARHALTAGQDVLWDATNATTGRRDALLRLAAETGSGTAAVVLLPPLQVALARNAARSDSPCSCGWPRRVPADVVTSMHAAITADLPGLPAEGWGRTEIYREH</sequence>
<dbReference type="OrthoDB" id="255834at2"/>
<dbReference type="Proteomes" id="UP000002213">
    <property type="component" value="Chromosome"/>
</dbReference>
<dbReference type="HOGENOM" id="CLU_1640192_0_0_11"/>
<dbReference type="EMBL" id="CP001630">
    <property type="protein sequence ID" value="ACU39391.1"/>
    <property type="molecule type" value="Genomic_DNA"/>
</dbReference>
<protein>
    <submittedName>
        <fullName evidence="1">Metallophosphoesterase</fullName>
    </submittedName>
</protein>
<dbReference type="STRING" id="446462.Amir_5573"/>
<dbReference type="eggNOG" id="COG4639">
    <property type="taxonomic scope" value="Bacteria"/>
</dbReference>
<gene>
    <name evidence="1" type="ordered locus">Amir_5573</name>
</gene>
<dbReference type="KEGG" id="ami:Amir_5573"/>
<evidence type="ECO:0000313" key="1">
    <source>
        <dbReference type="EMBL" id="ACU39391.1"/>
    </source>
</evidence>
<proteinExistence type="predicted"/>
<organism evidence="1 2">
    <name type="scientific">Actinosynnema mirum (strain ATCC 29888 / DSM 43827 / JCM 3225 / NBRC 14064 / NCIMB 13271 / NRRL B-12336 / IMRU 3971 / 101)</name>
    <dbReference type="NCBI Taxonomy" id="446462"/>
    <lineage>
        <taxon>Bacteria</taxon>
        <taxon>Bacillati</taxon>
        <taxon>Actinomycetota</taxon>
        <taxon>Actinomycetes</taxon>
        <taxon>Pseudonocardiales</taxon>
        <taxon>Pseudonocardiaceae</taxon>
        <taxon>Actinosynnema</taxon>
    </lineage>
</organism>
<dbReference type="RefSeq" id="WP_015804276.1">
    <property type="nucleotide sequence ID" value="NC_013093.1"/>
</dbReference>
<dbReference type="Gene3D" id="3.40.50.300">
    <property type="entry name" value="P-loop containing nucleotide triphosphate hydrolases"/>
    <property type="match status" value="1"/>
</dbReference>
<reference evidence="1 2" key="1">
    <citation type="journal article" date="2009" name="Stand. Genomic Sci.">
        <title>Complete genome sequence of Actinosynnema mirum type strain (101).</title>
        <authorList>
            <person name="Land M."/>
            <person name="Lapidus A."/>
            <person name="Mayilraj S."/>
            <person name="Chen F."/>
            <person name="Copeland A."/>
            <person name="Del Rio T.G."/>
            <person name="Nolan M."/>
            <person name="Lucas S."/>
            <person name="Tice H."/>
            <person name="Cheng J.F."/>
            <person name="Chertkov O."/>
            <person name="Bruce D."/>
            <person name="Goodwin L."/>
            <person name="Pitluck S."/>
            <person name="Rohde M."/>
            <person name="Goker M."/>
            <person name="Pati A."/>
            <person name="Ivanova N."/>
            <person name="Mavromatis K."/>
            <person name="Chen A."/>
            <person name="Palaniappan K."/>
            <person name="Hauser L."/>
            <person name="Chang Y.J."/>
            <person name="Jeffries C.C."/>
            <person name="Brettin T."/>
            <person name="Detter J.C."/>
            <person name="Han C."/>
            <person name="Chain P."/>
            <person name="Tindall B.J."/>
            <person name="Bristow J."/>
            <person name="Eisen J.A."/>
            <person name="Markowitz V."/>
            <person name="Hugenholtz P."/>
            <person name="Kyrpides N.C."/>
            <person name="Klenk H.P."/>
        </authorList>
    </citation>
    <scope>NUCLEOTIDE SEQUENCE [LARGE SCALE GENOMIC DNA]</scope>
    <source>
        <strain evidence="2">ATCC 29888 / DSM 43827 / JCM 3225 / NBRC 14064 / NCIMB 13271 / NRRL B-12336 / IMRU 3971 / 101</strain>
    </source>
</reference>